<organism evidence="5 6">
    <name type="scientific">Dermabacter vaginalis</name>
    <dbReference type="NCBI Taxonomy" id="1630135"/>
    <lineage>
        <taxon>Bacteria</taxon>
        <taxon>Bacillati</taxon>
        <taxon>Actinomycetota</taxon>
        <taxon>Actinomycetes</taxon>
        <taxon>Micrococcales</taxon>
        <taxon>Dermabacteraceae</taxon>
        <taxon>Dermabacter</taxon>
    </lineage>
</organism>
<dbReference type="SUPFAM" id="SSF110738">
    <property type="entry name" value="Glycerate kinase I"/>
    <property type="match status" value="1"/>
</dbReference>
<dbReference type="GO" id="GO:0008887">
    <property type="term" value="F:glycerate kinase activity"/>
    <property type="evidence" value="ECO:0007669"/>
    <property type="project" value="UniProtKB-UniRule"/>
</dbReference>
<gene>
    <name evidence="5" type="ORF">DAD186_01320</name>
</gene>
<dbReference type="PANTHER" id="PTHR21599">
    <property type="entry name" value="GLYCERATE KINASE"/>
    <property type="match status" value="1"/>
</dbReference>
<dbReference type="STRING" id="1630135.DAD186_01320"/>
<dbReference type="Gene3D" id="3.40.50.10350">
    <property type="entry name" value="Glycerate kinase, domain 1"/>
    <property type="match status" value="1"/>
</dbReference>
<dbReference type="PANTHER" id="PTHR21599:SF0">
    <property type="entry name" value="GLYCERATE KINASE"/>
    <property type="match status" value="1"/>
</dbReference>
<dbReference type="InterPro" id="IPR018197">
    <property type="entry name" value="Glycerate_kinase_RE-like"/>
</dbReference>
<dbReference type="AlphaFoldDB" id="A0A1B0ZFG7"/>
<comment type="similarity">
    <text evidence="1 4">Belongs to the glycerate kinase type-1 family.</text>
</comment>
<reference evidence="5 6" key="1">
    <citation type="submission" date="2015-06" db="EMBL/GenBank/DDBJ databases">
        <title>Investigation of pathophysiology for high-risk pregnancy and development of treatment modality based on it.</title>
        <authorList>
            <person name="Kim B.-C."/>
            <person name="Lim S."/>
        </authorList>
    </citation>
    <scope>NUCLEOTIDE SEQUENCE [LARGE SCALE GENOMIC DNA]</scope>
    <source>
        <strain evidence="5 6">AD1-86</strain>
    </source>
</reference>
<evidence type="ECO:0000256" key="1">
    <source>
        <dbReference type="ARBA" id="ARBA00006284"/>
    </source>
</evidence>
<evidence type="ECO:0000256" key="4">
    <source>
        <dbReference type="PIRNR" id="PIRNR006078"/>
    </source>
</evidence>
<evidence type="ECO:0000256" key="2">
    <source>
        <dbReference type="ARBA" id="ARBA00022679"/>
    </source>
</evidence>
<proteinExistence type="inferred from homology"/>
<keyword evidence="3 4" id="KW-0418">Kinase</keyword>
<evidence type="ECO:0000313" key="5">
    <source>
        <dbReference type="EMBL" id="ANP26691.1"/>
    </source>
</evidence>
<protein>
    <submittedName>
        <fullName evidence="5">Glycerate kinase</fullName>
    </submittedName>
</protein>
<dbReference type="Gene3D" id="3.90.1510.10">
    <property type="entry name" value="Glycerate kinase, domain 2"/>
    <property type="match status" value="1"/>
</dbReference>
<dbReference type="KEGG" id="dva:DAD186_01320"/>
<dbReference type="InterPro" id="IPR004381">
    <property type="entry name" value="Glycerate_kinase"/>
</dbReference>
<dbReference type="PIRSF" id="PIRSF006078">
    <property type="entry name" value="GlxK"/>
    <property type="match status" value="1"/>
</dbReference>
<dbReference type="InterPro" id="IPR036129">
    <property type="entry name" value="Glycerate_kinase_sf"/>
</dbReference>
<accession>A0A1B0ZFG7</accession>
<dbReference type="NCBIfam" id="TIGR00045">
    <property type="entry name" value="glycerate kinase"/>
    <property type="match status" value="1"/>
</dbReference>
<dbReference type="GO" id="GO:0031388">
    <property type="term" value="P:organic acid phosphorylation"/>
    <property type="evidence" value="ECO:0007669"/>
    <property type="project" value="UniProtKB-UniRule"/>
</dbReference>
<evidence type="ECO:0000313" key="6">
    <source>
        <dbReference type="Proteomes" id="UP000092596"/>
    </source>
</evidence>
<sequence length="393" mass="39693">MVIAPDSFKESMSAGEAAAAIARGVRAAVPGAACTLIPVSDGGEGFTASLSSALEATRHPITVADALGRPVSAELALALEVEPPTAALEMASAAGLMHLTPDERDPWRANTRGVGELIAHALDRIGEGGRLIIGIGGSATNDGGVGMLGALGVRFFDSDGCPLHPAPSSLAGKLARIDVSGLDPRLSQVSIEVACDVTNPLLGQSGASAIFGPQKGADRTTVAKLDAFLGELVEAAEASDPVLRARAHANEPGAGAAGGLGWALRTFLGARFEPGFDLVARTVGLEQVIENADLVFTGEGAIDAQTLHGKAPAGVAALARRHGVPCVAFAGRVGEGAEVLYAHGVSALVPIVQGVTTLEEALNDGPRNLERAAATSMRLMELGKGAVHGDESG</sequence>
<dbReference type="Pfam" id="PF02595">
    <property type="entry name" value="Gly_kinase"/>
    <property type="match status" value="1"/>
</dbReference>
<name>A0A1B0ZFG7_9MICO</name>
<evidence type="ECO:0000256" key="3">
    <source>
        <dbReference type="ARBA" id="ARBA00022777"/>
    </source>
</evidence>
<dbReference type="EMBL" id="CP012117">
    <property type="protein sequence ID" value="ANP26691.1"/>
    <property type="molecule type" value="Genomic_DNA"/>
</dbReference>
<dbReference type="Proteomes" id="UP000092596">
    <property type="component" value="Chromosome"/>
</dbReference>
<dbReference type="InterPro" id="IPR018193">
    <property type="entry name" value="Glyc_kinase_flavodox-like_fold"/>
</dbReference>
<dbReference type="PATRIC" id="fig|1630135.4.peg.136"/>
<keyword evidence="2 4" id="KW-0808">Transferase</keyword>